<accession>A0A4R6Y147</accession>
<proteinExistence type="inferred from homology"/>
<evidence type="ECO:0000256" key="4">
    <source>
        <dbReference type="ARBA" id="ARBA00022490"/>
    </source>
</evidence>
<evidence type="ECO:0000256" key="10">
    <source>
        <dbReference type="RuleBase" id="RU003915"/>
    </source>
</evidence>
<evidence type="ECO:0000256" key="2">
    <source>
        <dbReference type="ARBA" id="ARBA00004496"/>
    </source>
</evidence>
<evidence type="ECO:0000256" key="9">
    <source>
        <dbReference type="PROSITE-ProRule" id="PRU00277"/>
    </source>
</evidence>
<dbReference type="InterPro" id="IPR001179">
    <property type="entry name" value="PPIase_FKBP_dom"/>
</dbReference>
<dbReference type="PROSITE" id="PS50059">
    <property type="entry name" value="FKBP_PPIASE"/>
    <property type="match status" value="1"/>
</dbReference>
<dbReference type="GO" id="GO:0042026">
    <property type="term" value="P:protein refolding"/>
    <property type="evidence" value="ECO:0007669"/>
    <property type="project" value="UniProtKB-ARBA"/>
</dbReference>
<keyword evidence="13" id="KW-1185">Reference proteome</keyword>
<evidence type="ECO:0000259" key="11">
    <source>
        <dbReference type="PROSITE" id="PS50059"/>
    </source>
</evidence>
<comment type="caution">
    <text evidence="12">The sequence shown here is derived from an EMBL/GenBank/DDBJ whole genome shotgun (WGS) entry which is preliminary data.</text>
</comment>
<name>A0A4R6Y147_9GAMM</name>
<gene>
    <name evidence="12" type="ORF">C8D91_0740</name>
</gene>
<comment type="similarity">
    <text evidence="3 10">Belongs to the FKBP-type PPIase family.</text>
</comment>
<dbReference type="AlphaFoldDB" id="A0A4R6Y147"/>
<dbReference type="Proteomes" id="UP000295724">
    <property type="component" value="Unassembled WGS sequence"/>
</dbReference>
<sequence length="153" mass="17045">MQIKKDCVVAMHYTLTNDQGEVLDSSEGREPLKFLQGAHNIIIGLEKAIEGKQVGDAFDVSIEPEEAYGVRHEQMIQKVPKSAFQGVDNLEVGMSFQAETEQGPVPVKITEVVDDVVTVDGNHELAGERLHFKVSIEEVREANKEEMEHNHAH</sequence>
<evidence type="ECO:0000256" key="1">
    <source>
        <dbReference type="ARBA" id="ARBA00000971"/>
    </source>
</evidence>
<comment type="function">
    <text evidence="8">Also involved in hydrogenase metallocenter assembly, probably by participating in the nickel insertion step. This function in hydrogenase biosynthesis requires chaperone activity and the presence of the metal-binding domain, but not PPIase activity.</text>
</comment>
<feature type="domain" description="PPIase FKBP-type" evidence="11">
    <location>
        <begin position="6"/>
        <end position="95"/>
    </location>
</feature>
<dbReference type="GO" id="GO:0005737">
    <property type="term" value="C:cytoplasm"/>
    <property type="evidence" value="ECO:0007669"/>
    <property type="project" value="UniProtKB-SubCell"/>
</dbReference>
<keyword evidence="6" id="KW-0143">Chaperone</keyword>
<evidence type="ECO:0000313" key="12">
    <source>
        <dbReference type="EMBL" id="TDR23873.1"/>
    </source>
</evidence>
<evidence type="ECO:0000256" key="8">
    <source>
        <dbReference type="ARBA" id="ARBA00037071"/>
    </source>
</evidence>
<dbReference type="PANTHER" id="PTHR47861">
    <property type="entry name" value="FKBP-TYPE PEPTIDYL-PROLYL CIS-TRANS ISOMERASE SLYD"/>
    <property type="match status" value="1"/>
</dbReference>
<evidence type="ECO:0000256" key="7">
    <source>
        <dbReference type="ARBA" id="ARBA00023235"/>
    </source>
</evidence>
<keyword evidence="5 9" id="KW-0697">Rotamase</keyword>
<comment type="subcellular location">
    <subcellularLocation>
        <location evidence="2">Cytoplasm</location>
    </subcellularLocation>
</comment>
<dbReference type="SUPFAM" id="SSF54534">
    <property type="entry name" value="FKBP-like"/>
    <property type="match status" value="1"/>
</dbReference>
<keyword evidence="4" id="KW-0963">Cytoplasm</keyword>
<dbReference type="OrthoDB" id="9808891at2"/>
<evidence type="ECO:0000256" key="6">
    <source>
        <dbReference type="ARBA" id="ARBA00023186"/>
    </source>
</evidence>
<evidence type="ECO:0000256" key="3">
    <source>
        <dbReference type="ARBA" id="ARBA00006577"/>
    </source>
</evidence>
<dbReference type="InterPro" id="IPR046357">
    <property type="entry name" value="PPIase_dom_sf"/>
</dbReference>
<dbReference type="RefSeq" id="WP_099017519.1">
    <property type="nucleotide sequence ID" value="NZ_NIHB01000001.1"/>
</dbReference>
<organism evidence="12 13">
    <name type="scientific">Marinicella litoralis</name>
    <dbReference type="NCBI Taxonomy" id="644220"/>
    <lineage>
        <taxon>Bacteria</taxon>
        <taxon>Pseudomonadati</taxon>
        <taxon>Pseudomonadota</taxon>
        <taxon>Gammaproteobacteria</taxon>
        <taxon>Lysobacterales</taxon>
        <taxon>Marinicellaceae</taxon>
        <taxon>Marinicella</taxon>
    </lineage>
</organism>
<evidence type="ECO:0000256" key="5">
    <source>
        <dbReference type="ARBA" id="ARBA00023110"/>
    </source>
</evidence>
<reference evidence="12 13" key="1">
    <citation type="submission" date="2019-03" db="EMBL/GenBank/DDBJ databases">
        <title>Genomic Encyclopedia of Type Strains, Phase IV (KMG-IV): sequencing the most valuable type-strain genomes for metagenomic binning, comparative biology and taxonomic classification.</title>
        <authorList>
            <person name="Goeker M."/>
        </authorList>
    </citation>
    <scope>NUCLEOTIDE SEQUENCE [LARGE SCALE GENOMIC DNA]</scope>
    <source>
        <strain evidence="12 13">DSM 25488</strain>
    </source>
</reference>
<keyword evidence="7 9" id="KW-0413">Isomerase</keyword>
<dbReference type="EMBL" id="SNZB01000001">
    <property type="protein sequence ID" value="TDR23873.1"/>
    <property type="molecule type" value="Genomic_DNA"/>
</dbReference>
<dbReference type="PANTHER" id="PTHR47861:SF3">
    <property type="entry name" value="FKBP-TYPE PEPTIDYL-PROLYL CIS-TRANS ISOMERASE SLYD"/>
    <property type="match status" value="1"/>
</dbReference>
<dbReference type="EC" id="5.2.1.8" evidence="10"/>
<dbReference type="Gene3D" id="3.10.50.40">
    <property type="match status" value="1"/>
</dbReference>
<dbReference type="GO" id="GO:0003755">
    <property type="term" value="F:peptidyl-prolyl cis-trans isomerase activity"/>
    <property type="evidence" value="ECO:0007669"/>
    <property type="project" value="UniProtKB-UniRule"/>
</dbReference>
<protein>
    <recommendedName>
        <fullName evidence="10">Peptidyl-prolyl cis-trans isomerase</fullName>
        <ecNumber evidence="10">5.2.1.8</ecNumber>
    </recommendedName>
</protein>
<evidence type="ECO:0000313" key="13">
    <source>
        <dbReference type="Proteomes" id="UP000295724"/>
    </source>
</evidence>
<comment type="catalytic activity">
    <reaction evidence="1 9 10">
        <text>[protein]-peptidylproline (omega=180) = [protein]-peptidylproline (omega=0)</text>
        <dbReference type="Rhea" id="RHEA:16237"/>
        <dbReference type="Rhea" id="RHEA-COMP:10747"/>
        <dbReference type="Rhea" id="RHEA-COMP:10748"/>
        <dbReference type="ChEBI" id="CHEBI:83833"/>
        <dbReference type="ChEBI" id="CHEBI:83834"/>
        <dbReference type="EC" id="5.2.1.8"/>
    </reaction>
</comment>
<dbReference type="Pfam" id="PF00254">
    <property type="entry name" value="FKBP_C"/>
    <property type="match status" value="1"/>
</dbReference>